<dbReference type="InterPro" id="IPR045888">
    <property type="entry name" value="Erv"/>
</dbReference>
<comment type="caution">
    <text evidence="8">The sequence shown here is derived from an EMBL/GenBank/DDBJ whole genome shotgun (WGS) entry which is preliminary data.</text>
</comment>
<feature type="domain" description="Endoplasmic reticulum vesicle transporter N-terminal" evidence="7">
    <location>
        <begin position="22"/>
        <end position="109"/>
    </location>
</feature>
<dbReference type="GO" id="GO:0005789">
    <property type="term" value="C:endoplasmic reticulum membrane"/>
    <property type="evidence" value="ECO:0007669"/>
    <property type="project" value="TreeGrafter"/>
</dbReference>
<accession>A0AAD2JYH3</accession>
<evidence type="ECO:0000256" key="4">
    <source>
        <dbReference type="ARBA" id="ARBA00023136"/>
    </source>
</evidence>
<dbReference type="GO" id="GO:0006890">
    <property type="term" value="P:retrograde vesicle-mediated transport, Golgi to endoplasmic reticulum"/>
    <property type="evidence" value="ECO:0007669"/>
    <property type="project" value="TreeGrafter"/>
</dbReference>
<proteinExistence type="predicted"/>
<feature type="compositionally biased region" description="Polar residues" evidence="5">
    <location>
        <begin position="456"/>
        <end position="471"/>
    </location>
</feature>
<organism evidence="8 9">
    <name type="scientific">Mycena citricolor</name>
    <dbReference type="NCBI Taxonomy" id="2018698"/>
    <lineage>
        <taxon>Eukaryota</taxon>
        <taxon>Fungi</taxon>
        <taxon>Dikarya</taxon>
        <taxon>Basidiomycota</taxon>
        <taxon>Agaricomycotina</taxon>
        <taxon>Agaricomycetes</taxon>
        <taxon>Agaricomycetidae</taxon>
        <taxon>Agaricales</taxon>
        <taxon>Marasmiineae</taxon>
        <taxon>Mycenaceae</taxon>
        <taxon>Mycena</taxon>
    </lineage>
</organism>
<keyword evidence="9" id="KW-1185">Reference proteome</keyword>
<evidence type="ECO:0008006" key="10">
    <source>
        <dbReference type="Google" id="ProtNLM"/>
    </source>
</evidence>
<feature type="compositionally biased region" description="Low complexity" evidence="5">
    <location>
        <begin position="432"/>
        <end position="442"/>
    </location>
</feature>
<dbReference type="Pfam" id="PF07970">
    <property type="entry name" value="COPIIcoated_ERV"/>
    <property type="match status" value="1"/>
</dbReference>
<evidence type="ECO:0000256" key="1">
    <source>
        <dbReference type="ARBA" id="ARBA00004370"/>
    </source>
</evidence>
<evidence type="ECO:0000259" key="6">
    <source>
        <dbReference type="Pfam" id="PF07970"/>
    </source>
</evidence>
<feature type="region of interest" description="Disordered" evidence="5">
    <location>
        <begin position="358"/>
        <end position="536"/>
    </location>
</feature>
<dbReference type="AlphaFoldDB" id="A0AAD2JYH3"/>
<keyword evidence="4" id="KW-0472">Membrane</keyword>
<dbReference type="GO" id="GO:0006888">
    <property type="term" value="P:endoplasmic reticulum to Golgi vesicle-mediated transport"/>
    <property type="evidence" value="ECO:0007669"/>
    <property type="project" value="TreeGrafter"/>
</dbReference>
<dbReference type="GO" id="GO:0030134">
    <property type="term" value="C:COPII-coated ER to Golgi transport vesicle"/>
    <property type="evidence" value="ECO:0007669"/>
    <property type="project" value="TreeGrafter"/>
</dbReference>
<comment type="subcellular location">
    <subcellularLocation>
        <location evidence="1">Membrane</location>
    </subcellularLocation>
</comment>
<dbReference type="InterPro" id="IPR012936">
    <property type="entry name" value="Erv_C"/>
</dbReference>
<evidence type="ECO:0000256" key="5">
    <source>
        <dbReference type="SAM" id="MobiDB-lite"/>
    </source>
</evidence>
<keyword evidence="3" id="KW-1133">Transmembrane helix</keyword>
<gene>
    <name evidence="8" type="ORF">MYCIT1_LOCUS12286</name>
</gene>
<dbReference type="GO" id="GO:0000139">
    <property type="term" value="C:Golgi membrane"/>
    <property type="evidence" value="ECO:0007669"/>
    <property type="project" value="TreeGrafter"/>
</dbReference>
<feature type="domain" description="Endoplasmic reticulum vesicle transporter C-terminal" evidence="6">
    <location>
        <begin position="177"/>
        <end position="334"/>
    </location>
</feature>
<dbReference type="PANTHER" id="PTHR10984:SF81">
    <property type="entry name" value="ER-DERIVED VESICLES PROTEIN ERV41"/>
    <property type="match status" value="1"/>
</dbReference>
<evidence type="ECO:0000256" key="3">
    <source>
        <dbReference type="ARBA" id="ARBA00022989"/>
    </source>
</evidence>
<evidence type="ECO:0000259" key="7">
    <source>
        <dbReference type="Pfam" id="PF13850"/>
    </source>
</evidence>
<feature type="compositionally biased region" description="Polar residues" evidence="5">
    <location>
        <begin position="401"/>
        <end position="431"/>
    </location>
</feature>
<name>A0AAD2JYH3_9AGAR</name>
<evidence type="ECO:0000313" key="8">
    <source>
        <dbReference type="EMBL" id="CAK5268930.1"/>
    </source>
</evidence>
<sequence length="536" mass="57505">MSGEGEDGSILEKLDQVVPAPLAQFDAFSKVPSSYKSQSDSRGFLTLFVAFVTFLLMLNDIGEYVFGWPDHEFSVDTVQGSFMNINVDMVVAMPCSFLSVDLRDAIGDRLFLSSTRSIRRDGTKFDLGQATALHSREHTKALSARQAIAQSRKSRGLFGGLFRWDTTPHMPSYKHEPDAKGCRISGMLEVKKVTANLHITTLGHGYASHQHVDHTLMNLSHVITEFSFGPYFPEIVQPLDNSFEVTTDHFVAYQYFLHVVPTTYIAPRSSPLHTNQYSVTHYTRVFGPHDGTPGIFFKFDLDPMSLTIHQRTPSFIQLLIRLVGVIGGVFTCMSWSIKAGSAAVAAVVGESEDEITPAAASTGASTLRGKFSGSSLRSRPKSIGKMIPQGGGWVMEGTPGSPYSGTPVSGSFPSSPYATPSPYINSPYTSQPSSPMPGSASFGPPPSAGPPRSGHIRTNSMAALSPASANLGSPRPRPVSINGALSVTSPLGTGGYAQNGPSLPGTPQYGMFPPTPNPTAGFSIPPPPKRDGKKDD</sequence>
<dbReference type="PANTHER" id="PTHR10984">
    <property type="entry name" value="ENDOPLASMIC RETICULUM-GOLGI INTERMEDIATE COMPARTMENT PROTEIN"/>
    <property type="match status" value="1"/>
</dbReference>
<protein>
    <recommendedName>
        <fullName evidence="10">DUF1692-domain-containing protein</fullName>
    </recommendedName>
</protein>
<evidence type="ECO:0000313" key="9">
    <source>
        <dbReference type="Proteomes" id="UP001295794"/>
    </source>
</evidence>
<keyword evidence="2" id="KW-0812">Transmembrane</keyword>
<evidence type="ECO:0000256" key="2">
    <source>
        <dbReference type="ARBA" id="ARBA00022692"/>
    </source>
</evidence>
<dbReference type="EMBL" id="CAVNYO010000138">
    <property type="protein sequence ID" value="CAK5268930.1"/>
    <property type="molecule type" value="Genomic_DNA"/>
</dbReference>
<reference evidence="8" key="1">
    <citation type="submission" date="2023-11" db="EMBL/GenBank/DDBJ databases">
        <authorList>
            <person name="De Vega J J."/>
            <person name="De Vega J J."/>
        </authorList>
    </citation>
    <scope>NUCLEOTIDE SEQUENCE</scope>
</reference>
<dbReference type="InterPro" id="IPR039542">
    <property type="entry name" value="Erv_N"/>
</dbReference>
<dbReference type="Proteomes" id="UP001295794">
    <property type="component" value="Unassembled WGS sequence"/>
</dbReference>
<dbReference type="Pfam" id="PF13850">
    <property type="entry name" value="ERGIC_N"/>
    <property type="match status" value="1"/>
</dbReference>